<dbReference type="EMBL" id="SRLO01000350">
    <property type="protein sequence ID" value="TNN59693.1"/>
    <property type="molecule type" value="Genomic_DNA"/>
</dbReference>
<organism evidence="2 3">
    <name type="scientific">Liparis tanakae</name>
    <name type="common">Tanaka's snailfish</name>
    <dbReference type="NCBI Taxonomy" id="230148"/>
    <lineage>
        <taxon>Eukaryota</taxon>
        <taxon>Metazoa</taxon>
        <taxon>Chordata</taxon>
        <taxon>Craniata</taxon>
        <taxon>Vertebrata</taxon>
        <taxon>Euteleostomi</taxon>
        <taxon>Actinopterygii</taxon>
        <taxon>Neopterygii</taxon>
        <taxon>Teleostei</taxon>
        <taxon>Neoteleostei</taxon>
        <taxon>Acanthomorphata</taxon>
        <taxon>Eupercaria</taxon>
        <taxon>Perciformes</taxon>
        <taxon>Cottioidei</taxon>
        <taxon>Cottales</taxon>
        <taxon>Liparidae</taxon>
        <taxon>Liparis</taxon>
    </lineage>
</organism>
<gene>
    <name evidence="2" type="ORF">EYF80_030064</name>
</gene>
<sequence length="149" mass="17535">MKTTARATEDKVGSGPVHCGGWFGDFSEPTLTFKCHLQGQEDMLTALDLGGIVRNERGTQEEITRAHSTVAWRRYREPKRKHPDRGDERRREEARGDERRREEARGDERRREETRGGERRREEARGDERRREEARGDERRREEAHPAVE</sequence>
<dbReference type="AlphaFoldDB" id="A0A4Z2H3L7"/>
<reference evidence="2 3" key="1">
    <citation type="submission" date="2019-03" db="EMBL/GenBank/DDBJ databases">
        <title>First draft genome of Liparis tanakae, snailfish: a comprehensive survey of snailfish specific genes.</title>
        <authorList>
            <person name="Kim W."/>
            <person name="Song I."/>
            <person name="Jeong J.-H."/>
            <person name="Kim D."/>
            <person name="Kim S."/>
            <person name="Ryu S."/>
            <person name="Song J.Y."/>
            <person name="Lee S.K."/>
        </authorList>
    </citation>
    <scope>NUCLEOTIDE SEQUENCE [LARGE SCALE GENOMIC DNA]</scope>
    <source>
        <tissue evidence="2">Muscle</tissue>
    </source>
</reference>
<evidence type="ECO:0000313" key="3">
    <source>
        <dbReference type="Proteomes" id="UP000314294"/>
    </source>
</evidence>
<feature type="compositionally biased region" description="Basic and acidic residues" evidence="1">
    <location>
        <begin position="54"/>
        <end position="65"/>
    </location>
</feature>
<evidence type="ECO:0000313" key="2">
    <source>
        <dbReference type="EMBL" id="TNN59693.1"/>
    </source>
</evidence>
<comment type="caution">
    <text evidence="2">The sequence shown here is derived from an EMBL/GenBank/DDBJ whole genome shotgun (WGS) entry which is preliminary data.</text>
</comment>
<keyword evidence="3" id="KW-1185">Reference proteome</keyword>
<feature type="compositionally biased region" description="Basic and acidic residues" evidence="1">
    <location>
        <begin position="84"/>
        <end position="149"/>
    </location>
</feature>
<feature type="region of interest" description="Disordered" evidence="1">
    <location>
        <begin position="54"/>
        <end position="149"/>
    </location>
</feature>
<evidence type="ECO:0000256" key="1">
    <source>
        <dbReference type="SAM" id="MobiDB-lite"/>
    </source>
</evidence>
<protein>
    <submittedName>
        <fullName evidence="2">Uncharacterized protein</fullName>
    </submittedName>
</protein>
<proteinExistence type="predicted"/>
<accession>A0A4Z2H3L7</accession>
<name>A0A4Z2H3L7_9TELE</name>
<dbReference type="Proteomes" id="UP000314294">
    <property type="component" value="Unassembled WGS sequence"/>
</dbReference>